<dbReference type="AlphaFoldDB" id="A0A9P4K7K2"/>
<keyword evidence="1" id="KW-0812">Transmembrane</keyword>
<dbReference type="OrthoDB" id="4167046at2759"/>
<sequence>MFSHPKTPTWQGPQRTFFPLFATKSFLLLPFIILYVVEINDYGIRVLMTLVADLLLTPTTYFLIYRNMYHPVTALVTSVVFFCLWLCGTLFNGFLAYSNELFFVKNTQWKNLCYGETGLQGVIDLLYGVMIGFAAVAVHRWRKGRKEGIAKVESRDTGRV</sequence>
<organism evidence="2 3">
    <name type="scientific">Lojkania enalia</name>
    <dbReference type="NCBI Taxonomy" id="147567"/>
    <lineage>
        <taxon>Eukaryota</taxon>
        <taxon>Fungi</taxon>
        <taxon>Dikarya</taxon>
        <taxon>Ascomycota</taxon>
        <taxon>Pezizomycotina</taxon>
        <taxon>Dothideomycetes</taxon>
        <taxon>Pleosporomycetidae</taxon>
        <taxon>Pleosporales</taxon>
        <taxon>Pleosporales incertae sedis</taxon>
        <taxon>Lojkania</taxon>
    </lineage>
</organism>
<feature type="transmembrane region" description="Helical" evidence="1">
    <location>
        <begin position="42"/>
        <end position="65"/>
    </location>
</feature>
<proteinExistence type="predicted"/>
<feature type="transmembrane region" description="Helical" evidence="1">
    <location>
        <begin position="72"/>
        <end position="97"/>
    </location>
</feature>
<comment type="caution">
    <text evidence="2">The sequence shown here is derived from an EMBL/GenBank/DDBJ whole genome shotgun (WGS) entry which is preliminary data.</text>
</comment>
<evidence type="ECO:0008006" key="4">
    <source>
        <dbReference type="Google" id="ProtNLM"/>
    </source>
</evidence>
<keyword evidence="1" id="KW-0472">Membrane</keyword>
<gene>
    <name evidence="2" type="ORF">CC78DRAFT_580810</name>
</gene>
<evidence type="ECO:0000313" key="2">
    <source>
        <dbReference type="EMBL" id="KAF2264067.1"/>
    </source>
</evidence>
<evidence type="ECO:0000313" key="3">
    <source>
        <dbReference type="Proteomes" id="UP000800093"/>
    </source>
</evidence>
<feature type="transmembrane region" description="Helical" evidence="1">
    <location>
        <begin position="117"/>
        <end position="138"/>
    </location>
</feature>
<dbReference type="Proteomes" id="UP000800093">
    <property type="component" value="Unassembled WGS sequence"/>
</dbReference>
<name>A0A9P4K7K2_9PLEO</name>
<keyword evidence="1" id="KW-1133">Transmembrane helix</keyword>
<reference evidence="3" key="1">
    <citation type="journal article" date="2020" name="Stud. Mycol.">
        <title>101 Dothideomycetes genomes: A test case for predicting lifestyles and emergence of pathogens.</title>
        <authorList>
            <person name="Haridas S."/>
            <person name="Albert R."/>
            <person name="Binder M."/>
            <person name="Bloem J."/>
            <person name="LaButti K."/>
            <person name="Salamov A."/>
            <person name="Andreopoulos B."/>
            <person name="Baker S."/>
            <person name="Barry K."/>
            <person name="Bills G."/>
            <person name="Bluhm B."/>
            <person name="Cannon C."/>
            <person name="Castanera R."/>
            <person name="Culley D."/>
            <person name="Daum C."/>
            <person name="Ezra D."/>
            <person name="Gonzalez J."/>
            <person name="Henrissat B."/>
            <person name="Kuo A."/>
            <person name="Liang C."/>
            <person name="Lipzen A."/>
            <person name="Lutzoni F."/>
            <person name="Magnuson J."/>
            <person name="Mondo S."/>
            <person name="Nolan M."/>
            <person name="Ohm R."/>
            <person name="Pangilinan J."/>
            <person name="Park H.-J."/>
            <person name="Ramirez L."/>
            <person name="Alfaro M."/>
            <person name="Sun H."/>
            <person name="Tritt A."/>
            <person name="Yoshinaga Y."/>
            <person name="Zwiers L.-H."/>
            <person name="Turgeon B."/>
            <person name="Goodwin S."/>
            <person name="Spatafora J."/>
            <person name="Crous P."/>
            <person name="Grigoriev I."/>
        </authorList>
    </citation>
    <scope>NUCLEOTIDE SEQUENCE [LARGE SCALE GENOMIC DNA]</scope>
    <source>
        <strain evidence="3">CBS 304.66</strain>
    </source>
</reference>
<feature type="transmembrane region" description="Helical" evidence="1">
    <location>
        <begin position="16"/>
        <end position="36"/>
    </location>
</feature>
<evidence type="ECO:0000256" key="1">
    <source>
        <dbReference type="SAM" id="Phobius"/>
    </source>
</evidence>
<keyword evidence="3" id="KW-1185">Reference proteome</keyword>
<dbReference type="EMBL" id="ML986619">
    <property type="protein sequence ID" value="KAF2264067.1"/>
    <property type="molecule type" value="Genomic_DNA"/>
</dbReference>
<protein>
    <recommendedName>
        <fullName evidence="4">Integral membrane protein</fullName>
    </recommendedName>
</protein>
<accession>A0A9P4K7K2</accession>